<evidence type="ECO:0000313" key="3">
    <source>
        <dbReference type="Proteomes" id="UP000271162"/>
    </source>
</evidence>
<reference evidence="2 3" key="2">
    <citation type="submission" date="2018-11" db="EMBL/GenBank/DDBJ databases">
        <authorList>
            <consortium name="Pathogen Informatics"/>
        </authorList>
    </citation>
    <scope>NUCLEOTIDE SEQUENCE [LARGE SCALE GENOMIC DNA]</scope>
</reference>
<organism evidence="4">
    <name type="scientific">Nippostrongylus brasiliensis</name>
    <name type="common">Rat hookworm</name>
    <dbReference type="NCBI Taxonomy" id="27835"/>
    <lineage>
        <taxon>Eukaryota</taxon>
        <taxon>Metazoa</taxon>
        <taxon>Ecdysozoa</taxon>
        <taxon>Nematoda</taxon>
        <taxon>Chromadorea</taxon>
        <taxon>Rhabditida</taxon>
        <taxon>Rhabditina</taxon>
        <taxon>Rhabditomorpha</taxon>
        <taxon>Strongyloidea</taxon>
        <taxon>Heligmosomidae</taxon>
        <taxon>Nippostrongylus</taxon>
    </lineage>
</organism>
<dbReference type="Proteomes" id="UP000271162">
    <property type="component" value="Unassembled WGS sequence"/>
</dbReference>
<dbReference type="EMBL" id="UYSL01006563">
    <property type="protein sequence ID" value="VDL67527.1"/>
    <property type="molecule type" value="Genomic_DNA"/>
</dbReference>
<name>A0A0N4XN35_NIPBR</name>
<evidence type="ECO:0000313" key="4">
    <source>
        <dbReference type="WBParaSite" id="NBR_0000393701-mRNA-1"/>
    </source>
</evidence>
<sequence length="64" mass="7136">MARKFYRRATASSIASEQAWEWESMKVEPSAPEEEAEEGSAGGLKEQLSFSCQESVFPSWSATM</sequence>
<gene>
    <name evidence="2" type="ORF">NBR_LOCUS3938</name>
</gene>
<reference evidence="4" key="1">
    <citation type="submission" date="2017-02" db="UniProtKB">
        <authorList>
            <consortium name="WormBaseParasite"/>
        </authorList>
    </citation>
    <scope>IDENTIFICATION</scope>
</reference>
<protein>
    <submittedName>
        <fullName evidence="2 4">Uncharacterized protein</fullName>
    </submittedName>
</protein>
<dbReference type="WBParaSite" id="NBR_0000393701-mRNA-1">
    <property type="protein sequence ID" value="NBR_0000393701-mRNA-1"/>
    <property type="gene ID" value="NBR_0000393701"/>
</dbReference>
<keyword evidence="3" id="KW-1185">Reference proteome</keyword>
<evidence type="ECO:0000256" key="1">
    <source>
        <dbReference type="SAM" id="MobiDB-lite"/>
    </source>
</evidence>
<accession>A0A0N4XN35</accession>
<proteinExistence type="predicted"/>
<dbReference type="AlphaFoldDB" id="A0A0N4XN35"/>
<evidence type="ECO:0000313" key="2">
    <source>
        <dbReference type="EMBL" id="VDL67527.1"/>
    </source>
</evidence>
<feature type="region of interest" description="Disordered" evidence="1">
    <location>
        <begin position="22"/>
        <end position="47"/>
    </location>
</feature>